<name>A0A1V6REM4_9EURO</name>
<dbReference type="Proteomes" id="UP000191518">
    <property type="component" value="Unassembled WGS sequence"/>
</dbReference>
<protein>
    <submittedName>
        <fullName evidence="2">Uncharacterized protein</fullName>
    </submittedName>
</protein>
<proteinExistence type="predicted"/>
<gene>
    <name evidence="2" type="ORF">PENVUL_c061G08391</name>
</gene>
<feature type="region of interest" description="Disordered" evidence="1">
    <location>
        <begin position="292"/>
        <end position="338"/>
    </location>
</feature>
<sequence>MSHSTRSIAGSDQTERFATNEETFVRGLAETVLKDSDSSQLALCDQSSSSNYSDLSQCSDFDTSDDSVIGYQYQNDEDDGTGVGVMEHTKPSIQKKDPGPSVRLRNANEFRAVMMSQIEDPAIPGLDNTGLPLLSHFTSSKDKEFRLLRPERTELDWKNGVRRSLLCLRTLRAAHGQLCGVEAPADQRCTACTNSKGPFEHCRIVFVRDRAEWSGACANCSFGVGIQNCSFRLQALLNVPWAVAPVPKNQPLINEGFIPTKSTGQKRPAAAAELDLQSSINRRIRDTFHGHRHSISNGTPVAPNTANKEQHVKRRKSEVALAKPSRSATKDAPPKLKNGGLPFNNTWYNSPLEDPEVYRMKHKAYVIDAYNDLAGIIARTTEDHGRMKAALVKKGFLLESDDESEENVFAMG</sequence>
<evidence type="ECO:0000313" key="3">
    <source>
        <dbReference type="Proteomes" id="UP000191518"/>
    </source>
</evidence>
<evidence type="ECO:0000256" key="1">
    <source>
        <dbReference type="SAM" id="MobiDB-lite"/>
    </source>
</evidence>
<dbReference type="EMBL" id="MDYP01000061">
    <property type="protein sequence ID" value="OQD99763.1"/>
    <property type="molecule type" value="Genomic_DNA"/>
</dbReference>
<feature type="compositionally biased region" description="Polar residues" evidence="1">
    <location>
        <begin position="1"/>
        <end position="12"/>
    </location>
</feature>
<feature type="region of interest" description="Disordered" evidence="1">
    <location>
        <begin position="1"/>
        <end position="22"/>
    </location>
</feature>
<dbReference type="InterPro" id="IPR022190">
    <property type="entry name" value="DUF3716"/>
</dbReference>
<reference evidence="3" key="1">
    <citation type="journal article" date="2017" name="Nat. Microbiol.">
        <title>Global analysis of biosynthetic gene clusters reveals vast potential of secondary metabolite production in Penicillium species.</title>
        <authorList>
            <person name="Nielsen J.C."/>
            <person name="Grijseels S."/>
            <person name="Prigent S."/>
            <person name="Ji B."/>
            <person name="Dainat J."/>
            <person name="Nielsen K.F."/>
            <person name="Frisvad J.C."/>
            <person name="Workman M."/>
            <person name="Nielsen J."/>
        </authorList>
    </citation>
    <scope>NUCLEOTIDE SEQUENCE [LARGE SCALE GENOMIC DNA]</scope>
    <source>
        <strain evidence="3">IBT 29486</strain>
    </source>
</reference>
<comment type="caution">
    <text evidence="2">The sequence shown here is derived from an EMBL/GenBank/DDBJ whole genome shotgun (WGS) entry which is preliminary data.</text>
</comment>
<evidence type="ECO:0000313" key="2">
    <source>
        <dbReference type="EMBL" id="OQD99763.1"/>
    </source>
</evidence>
<dbReference type="Pfam" id="PF12511">
    <property type="entry name" value="DUF3716"/>
    <property type="match status" value="1"/>
</dbReference>
<dbReference type="OrthoDB" id="4368526at2759"/>
<feature type="compositionally biased region" description="Polar residues" evidence="1">
    <location>
        <begin position="295"/>
        <end position="307"/>
    </location>
</feature>
<accession>A0A1V6REM4</accession>
<organism evidence="2 3">
    <name type="scientific">Penicillium vulpinum</name>
    <dbReference type="NCBI Taxonomy" id="29845"/>
    <lineage>
        <taxon>Eukaryota</taxon>
        <taxon>Fungi</taxon>
        <taxon>Dikarya</taxon>
        <taxon>Ascomycota</taxon>
        <taxon>Pezizomycotina</taxon>
        <taxon>Eurotiomycetes</taxon>
        <taxon>Eurotiomycetidae</taxon>
        <taxon>Eurotiales</taxon>
        <taxon>Aspergillaceae</taxon>
        <taxon>Penicillium</taxon>
    </lineage>
</organism>
<dbReference type="AlphaFoldDB" id="A0A1V6REM4"/>
<keyword evidence="3" id="KW-1185">Reference proteome</keyword>